<evidence type="ECO:0000313" key="1">
    <source>
        <dbReference type="EMBL" id="RRO08317.1"/>
    </source>
</evidence>
<dbReference type="InterPro" id="IPR038765">
    <property type="entry name" value="Papain-like_cys_pep_sf"/>
</dbReference>
<dbReference type="Gene3D" id="3.90.1720.10">
    <property type="entry name" value="endopeptidase domain like (from Nostoc punctiforme)"/>
    <property type="match status" value="1"/>
</dbReference>
<dbReference type="Proteomes" id="UP000256817">
    <property type="component" value="Unassembled WGS sequence"/>
</dbReference>
<keyword evidence="4" id="KW-1185">Reference proteome</keyword>
<evidence type="ECO:0000313" key="3">
    <source>
        <dbReference type="Proteomes" id="UP000256540"/>
    </source>
</evidence>
<evidence type="ECO:0000313" key="4">
    <source>
        <dbReference type="Proteomes" id="UP000256817"/>
    </source>
</evidence>
<dbReference type="RefSeq" id="WP_116166350.1">
    <property type="nucleotide sequence ID" value="NZ_CP161828.1"/>
</dbReference>
<dbReference type="EMBL" id="QHJS02000015">
    <property type="protein sequence ID" value="RRO22435.1"/>
    <property type="molecule type" value="Genomic_DNA"/>
</dbReference>
<gene>
    <name evidence="2" type="ORF">DMB84_005995</name>
    <name evidence="1" type="ORF">DMB85_011365</name>
</gene>
<dbReference type="AlphaFoldDB" id="A0AA93AN86"/>
<dbReference type="EMBL" id="QHJW02000022">
    <property type="protein sequence ID" value="RRO08317.1"/>
    <property type="molecule type" value="Genomic_DNA"/>
</dbReference>
<sequence length="392" mass="44857">MKKNNKSENYSGPHFILNYDRLEPGDIILERGYSQHSELISKQTNSDYSHAMICVGGTIIEATREGGVFSRIPNRSTVRDINDFKVLRLKEYPGDEVIKVLCNHARCLAGSQYSVVEALKVKAPDFLREFEKDSRKQFCSRLVAQSYNKAKINLVDNINFCSPGDLERSRLLHVVEDMVHLASEEEIAHALTPSPHVIHMKCAVGFVRAALKIFESHGIRTIENQDDEVVITTINDITTALYQNRSYLGLDEELTDAMLSSGYLDHIDTDRRQNQYRYDPVLFRQKMEQEAGKDEELLLDILRDEIRKDWSVLEVRLQSYFAGRDNLKSGLKYAEAEFTIPKGLLKGMLERIIVIRDYISTKESTPDLRKMNDACNEIIQKISHVAPELLKS</sequence>
<proteinExistence type="predicted"/>
<dbReference type="InterPro" id="IPR024453">
    <property type="entry name" value="Peptidase_C92"/>
</dbReference>
<dbReference type="Proteomes" id="UP000256540">
    <property type="component" value="Unassembled WGS sequence"/>
</dbReference>
<name>A0AA93AN86_9GAMM</name>
<dbReference type="Pfam" id="PF05708">
    <property type="entry name" value="Peptidase_C92"/>
    <property type="match status" value="1"/>
</dbReference>
<evidence type="ECO:0000313" key="2">
    <source>
        <dbReference type="EMBL" id="RRO22435.1"/>
    </source>
</evidence>
<reference evidence="3 4" key="1">
    <citation type="submission" date="2018-11" db="EMBL/GenBank/DDBJ databases">
        <title>Draft genome sequences of proposed Pectobacterium aquaticum sp. nov. isolated in France from fresh water.</title>
        <authorList>
            <person name="Pedron J."/>
            <person name="Barny M.A."/>
        </authorList>
    </citation>
    <scope>NUCLEOTIDE SEQUENCE [LARGE SCALE GENOMIC DNA]</scope>
    <source>
        <strain evidence="2 3">A127-S21-F16</strain>
        <strain evidence="1 4">A35-S23-M15</strain>
    </source>
</reference>
<accession>A0AA93AN86</accession>
<comment type="caution">
    <text evidence="2">The sequence shown here is derived from an EMBL/GenBank/DDBJ whole genome shotgun (WGS) entry which is preliminary data.</text>
</comment>
<organism evidence="2 3">
    <name type="scientific">Pectobacterium aquaticum</name>
    <dbReference type="NCBI Taxonomy" id="2204145"/>
    <lineage>
        <taxon>Bacteria</taxon>
        <taxon>Pseudomonadati</taxon>
        <taxon>Pseudomonadota</taxon>
        <taxon>Gammaproteobacteria</taxon>
        <taxon>Enterobacterales</taxon>
        <taxon>Pectobacteriaceae</taxon>
        <taxon>Pectobacterium</taxon>
    </lineage>
</organism>
<dbReference type="SUPFAM" id="SSF54001">
    <property type="entry name" value="Cysteine proteinases"/>
    <property type="match status" value="1"/>
</dbReference>
<protein>
    <submittedName>
        <fullName evidence="2">Uncharacterized protein</fullName>
    </submittedName>
</protein>